<dbReference type="Proteomes" id="UP000266841">
    <property type="component" value="Unassembled WGS sequence"/>
</dbReference>
<feature type="compositionally biased region" description="Basic and acidic residues" evidence="1">
    <location>
        <begin position="182"/>
        <end position="211"/>
    </location>
</feature>
<feature type="compositionally biased region" description="Basic and acidic residues" evidence="1">
    <location>
        <begin position="237"/>
        <end position="251"/>
    </location>
</feature>
<organism evidence="2 3">
    <name type="scientific">Thalassiosira oceanica</name>
    <name type="common">Marine diatom</name>
    <dbReference type="NCBI Taxonomy" id="159749"/>
    <lineage>
        <taxon>Eukaryota</taxon>
        <taxon>Sar</taxon>
        <taxon>Stramenopiles</taxon>
        <taxon>Ochrophyta</taxon>
        <taxon>Bacillariophyta</taxon>
        <taxon>Coscinodiscophyceae</taxon>
        <taxon>Thalassiosirophycidae</taxon>
        <taxon>Thalassiosirales</taxon>
        <taxon>Thalassiosiraceae</taxon>
        <taxon>Thalassiosira</taxon>
    </lineage>
</organism>
<evidence type="ECO:0000313" key="2">
    <source>
        <dbReference type="EMBL" id="EJK67265.1"/>
    </source>
</evidence>
<feature type="non-terminal residue" evidence="2">
    <location>
        <position position="1"/>
    </location>
</feature>
<dbReference type="EMBL" id="AGNL01013432">
    <property type="protein sequence ID" value="EJK67265.1"/>
    <property type="molecule type" value="Genomic_DNA"/>
</dbReference>
<feature type="region of interest" description="Disordered" evidence="1">
    <location>
        <begin position="1"/>
        <end position="458"/>
    </location>
</feature>
<protein>
    <submittedName>
        <fullName evidence="2">Uncharacterized protein</fullName>
    </submittedName>
</protein>
<feature type="compositionally biased region" description="Basic residues" evidence="1">
    <location>
        <begin position="133"/>
        <end position="142"/>
    </location>
</feature>
<name>K0SPN4_THAOC</name>
<sequence>TTTSSSGGEESPPAAVVRGGARGDEADPSQHNRRDQEQASVHESESYTEAGHTHRDAEEGPHRDRRDGERQDRGVRCAPSAPRPVLPQVDPRHGRGGGAAGHRHGPDPRARPPDQRRVRQAPERPARREEPRRRRRAEHHRAGHEAAGGRPRRRRHAGPDQRLRRDGLPGPEPVLVHSPRRGRPDDRPGIRAADRADPRRHGRDAQERGRDGGLPSGAGGPRAAREGRAGPPPHGHVLGDDARRGREDREAVPPPPRGRVRGRPRHEEELPDRPAGPVPVVPGAEGGDATGPPPTDRTPGQGHSVREREEERRGRVAHRRELREAVRGPPRRQEPGRAGGEPRRVPAGRRRPRRHRRGGTRDRHRRRQPGHQLRPPDEVDRQLLPQDRPDGQGGEGGTGHEPDDGRGRGDHGPAEAVPGVDGHARAGQAREEPGRGGRERGEHHMKRLAFSPSLGIFV</sequence>
<keyword evidence="3" id="KW-1185">Reference proteome</keyword>
<feature type="compositionally biased region" description="Basic and acidic residues" evidence="1">
    <location>
        <begin position="157"/>
        <end position="167"/>
    </location>
</feature>
<evidence type="ECO:0000313" key="3">
    <source>
        <dbReference type="Proteomes" id="UP000266841"/>
    </source>
</evidence>
<feature type="compositionally biased region" description="Basic and acidic residues" evidence="1">
    <location>
        <begin position="398"/>
        <end position="413"/>
    </location>
</feature>
<proteinExistence type="predicted"/>
<dbReference type="AlphaFoldDB" id="K0SPN4"/>
<feature type="compositionally biased region" description="Basic and acidic residues" evidence="1">
    <location>
        <begin position="104"/>
        <end position="132"/>
    </location>
</feature>
<feature type="compositionally biased region" description="Low complexity" evidence="1">
    <location>
        <begin position="1"/>
        <end position="15"/>
    </location>
</feature>
<comment type="caution">
    <text evidence="2">The sequence shown here is derived from an EMBL/GenBank/DDBJ whole genome shotgun (WGS) entry which is preliminary data.</text>
</comment>
<reference evidence="2 3" key="1">
    <citation type="journal article" date="2012" name="Genome Biol.">
        <title>Genome and low-iron response of an oceanic diatom adapted to chronic iron limitation.</title>
        <authorList>
            <person name="Lommer M."/>
            <person name="Specht M."/>
            <person name="Roy A.S."/>
            <person name="Kraemer L."/>
            <person name="Andreson R."/>
            <person name="Gutowska M.A."/>
            <person name="Wolf J."/>
            <person name="Bergner S.V."/>
            <person name="Schilhabel M.B."/>
            <person name="Klostermeier U.C."/>
            <person name="Beiko R.G."/>
            <person name="Rosenstiel P."/>
            <person name="Hippler M."/>
            <person name="Laroche J."/>
        </authorList>
    </citation>
    <scope>NUCLEOTIDE SEQUENCE [LARGE SCALE GENOMIC DNA]</scope>
    <source>
        <strain evidence="2 3">CCMP1005</strain>
    </source>
</reference>
<gene>
    <name evidence="2" type="ORF">THAOC_11727</name>
</gene>
<dbReference type="OMA" id="CESSDRG"/>
<feature type="compositionally biased region" description="Basic and acidic residues" evidence="1">
    <location>
        <begin position="422"/>
        <end position="442"/>
    </location>
</feature>
<accession>K0SPN4</accession>
<feature type="compositionally biased region" description="Basic and acidic residues" evidence="1">
    <location>
        <begin position="304"/>
        <end position="344"/>
    </location>
</feature>
<evidence type="ECO:0000256" key="1">
    <source>
        <dbReference type="SAM" id="MobiDB-lite"/>
    </source>
</evidence>
<feature type="compositionally biased region" description="Basic residues" evidence="1">
    <location>
        <begin position="346"/>
        <end position="369"/>
    </location>
</feature>
<feature type="compositionally biased region" description="Basic and acidic residues" evidence="1">
    <location>
        <begin position="21"/>
        <end position="75"/>
    </location>
</feature>